<sequence>MNGGGSILGGFNLNDGQQFRQQVASYEEESVEGLKKQEIAFKLITHVLDKVQIDSKHLEQVRFIAKKQLQSMAAFLKSVTRLKIKSLPSLDMDGKTSKSSTLAGIAQIAVIRGGQPLRVLLIPLKLLVLTACAQADTWGSSQGAMFESVMKTSCEIIESGWTKDRASVDTFIMGLATSIRERSDYDEQGVYAFSLLDAVSRMATLGFEKSYRETVVLMTRSYLSKLASVGSTES</sequence>
<gene>
    <name evidence="1" type="ORF">OWV82_010519</name>
</gene>
<evidence type="ECO:0000313" key="1">
    <source>
        <dbReference type="EMBL" id="KAJ4718887.1"/>
    </source>
</evidence>
<proteinExistence type="predicted"/>
<keyword evidence="2" id="KW-1185">Reference proteome</keyword>
<evidence type="ECO:0000313" key="2">
    <source>
        <dbReference type="Proteomes" id="UP001164539"/>
    </source>
</evidence>
<protein>
    <submittedName>
        <fullName evidence="1">Phosphatidylinositol 4-kinase alpha 1-like</fullName>
    </submittedName>
</protein>
<organism evidence="1 2">
    <name type="scientific">Melia azedarach</name>
    <name type="common">Chinaberry tree</name>
    <dbReference type="NCBI Taxonomy" id="155640"/>
    <lineage>
        <taxon>Eukaryota</taxon>
        <taxon>Viridiplantae</taxon>
        <taxon>Streptophyta</taxon>
        <taxon>Embryophyta</taxon>
        <taxon>Tracheophyta</taxon>
        <taxon>Spermatophyta</taxon>
        <taxon>Magnoliopsida</taxon>
        <taxon>eudicotyledons</taxon>
        <taxon>Gunneridae</taxon>
        <taxon>Pentapetalae</taxon>
        <taxon>rosids</taxon>
        <taxon>malvids</taxon>
        <taxon>Sapindales</taxon>
        <taxon>Meliaceae</taxon>
        <taxon>Melia</taxon>
    </lineage>
</organism>
<name>A0ACC1Y6M6_MELAZ</name>
<dbReference type="Proteomes" id="UP001164539">
    <property type="component" value="Chromosome 5"/>
</dbReference>
<dbReference type="EMBL" id="CM051398">
    <property type="protein sequence ID" value="KAJ4718887.1"/>
    <property type="molecule type" value="Genomic_DNA"/>
</dbReference>
<reference evidence="1 2" key="1">
    <citation type="journal article" date="2023" name="Science">
        <title>Complex scaffold remodeling in plant triterpene biosynthesis.</title>
        <authorList>
            <person name="De La Pena R."/>
            <person name="Hodgson H."/>
            <person name="Liu J.C."/>
            <person name="Stephenson M.J."/>
            <person name="Martin A.C."/>
            <person name="Owen C."/>
            <person name="Harkess A."/>
            <person name="Leebens-Mack J."/>
            <person name="Jimenez L.E."/>
            <person name="Osbourn A."/>
            <person name="Sattely E.S."/>
        </authorList>
    </citation>
    <scope>NUCLEOTIDE SEQUENCE [LARGE SCALE GENOMIC DNA]</scope>
    <source>
        <strain evidence="2">cv. JPN11</strain>
        <tissue evidence="1">Leaf</tissue>
    </source>
</reference>
<comment type="caution">
    <text evidence="1">The sequence shown here is derived from an EMBL/GenBank/DDBJ whole genome shotgun (WGS) entry which is preliminary data.</text>
</comment>
<accession>A0ACC1Y6M6</accession>